<gene>
    <name evidence="2" type="primary">MCYN0297_1</name>
    <name evidence="2" type="ORF">NCTC10124_00766</name>
</gene>
<dbReference type="InterPro" id="IPR009012">
    <property type="entry name" value="GrpE_head"/>
</dbReference>
<dbReference type="GO" id="GO:0006457">
    <property type="term" value="P:protein folding"/>
    <property type="evidence" value="ECO:0007669"/>
    <property type="project" value="InterPro"/>
</dbReference>
<reference evidence="3" key="1">
    <citation type="submission" date="2018-06" db="EMBL/GenBank/DDBJ databases">
        <authorList>
            <consortium name="Pathogen Informatics"/>
        </authorList>
    </citation>
    <scope>NUCLEOTIDE SEQUENCE [LARGE SCALE GENOMIC DNA]</scope>
    <source>
        <strain evidence="3">NCTC10124</strain>
    </source>
</reference>
<evidence type="ECO:0000256" key="1">
    <source>
        <dbReference type="ARBA" id="ARBA00023186"/>
    </source>
</evidence>
<dbReference type="EMBL" id="LS991953">
    <property type="protein sequence ID" value="SYV93038.1"/>
    <property type="molecule type" value="Genomic_DNA"/>
</dbReference>
<accession>A0A3B0P7B7</accession>
<dbReference type="AlphaFoldDB" id="A0A3B0P7B7"/>
<evidence type="ECO:0000313" key="3">
    <source>
        <dbReference type="Proteomes" id="UP000259328"/>
    </source>
</evidence>
<organism evidence="2 3">
    <name type="scientific">Mycoplasmopsis synoviae</name>
    <name type="common">Mycoplasma synoviae</name>
    <dbReference type="NCBI Taxonomy" id="2109"/>
    <lineage>
        <taxon>Bacteria</taxon>
        <taxon>Bacillati</taxon>
        <taxon>Mycoplasmatota</taxon>
        <taxon>Mycoplasmoidales</taxon>
        <taxon>Metamycoplasmataceae</taxon>
        <taxon>Mycoplasmopsis</taxon>
    </lineage>
</organism>
<sequence length="44" mass="4948">MQIIDTQEDASKENETILRVARLGISLNNRLITPAQVVVVKNKK</sequence>
<dbReference type="Pfam" id="PF01025">
    <property type="entry name" value="GrpE"/>
    <property type="match status" value="1"/>
</dbReference>
<name>A0A3B0P7B7_MYCSY</name>
<dbReference type="GO" id="GO:0051087">
    <property type="term" value="F:protein-folding chaperone binding"/>
    <property type="evidence" value="ECO:0007669"/>
    <property type="project" value="InterPro"/>
</dbReference>
<dbReference type="Gene3D" id="2.30.22.10">
    <property type="entry name" value="Head domain of nucleotide exchange factor GrpE"/>
    <property type="match status" value="1"/>
</dbReference>
<dbReference type="InterPro" id="IPR000740">
    <property type="entry name" value="GrpE"/>
</dbReference>
<proteinExistence type="predicted"/>
<protein>
    <submittedName>
        <fullName evidence="2">Chaperone protein GrpE</fullName>
    </submittedName>
</protein>
<keyword evidence="1" id="KW-0143">Chaperone</keyword>
<dbReference type="GO" id="GO:0042803">
    <property type="term" value="F:protein homodimerization activity"/>
    <property type="evidence" value="ECO:0007669"/>
    <property type="project" value="InterPro"/>
</dbReference>
<dbReference type="SUPFAM" id="SSF51064">
    <property type="entry name" value="Head domain of nucleotide exchange factor GrpE"/>
    <property type="match status" value="1"/>
</dbReference>
<dbReference type="Proteomes" id="UP000259328">
    <property type="component" value="Chromosome"/>
</dbReference>
<evidence type="ECO:0000313" key="2">
    <source>
        <dbReference type="EMBL" id="SYV93038.1"/>
    </source>
</evidence>
<dbReference type="GO" id="GO:0000774">
    <property type="term" value="F:adenyl-nucleotide exchange factor activity"/>
    <property type="evidence" value="ECO:0007669"/>
    <property type="project" value="InterPro"/>
</dbReference>